<feature type="domain" description="PDZ" evidence="4">
    <location>
        <begin position="29"/>
        <end position="101"/>
    </location>
</feature>
<proteinExistence type="predicted"/>
<feature type="region of interest" description="Disordered" evidence="3">
    <location>
        <begin position="994"/>
        <end position="1017"/>
    </location>
</feature>
<dbReference type="Proteomes" id="UP001178461">
    <property type="component" value="Chromosome 8"/>
</dbReference>
<evidence type="ECO:0000256" key="3">
    <source>
        <dbReference type="SAM" id="MobiDB-lite"/>
    </source>
</evidence>
<dbReference type="SUPFAM" id="SSF50156">
    <property type="entry name" value="PDZ domain-like"/>
    <property type="match status" value="1"/>
</dbReference>
<evidence type="ECO:0000256" key="2">
    <source>
        <dbReference type="ARBA" id="ARBA00023242"/>
    </source>
</evidence>
<dbReference type="Pfam" id="PF00595">
    <property type="entry name" value="PDZ"/>
    <property type="match status" value="1"/>
</dbReference>
<dbReference type="InterPro" id="IPR001478">
    <property type="entry name" value="PDZ"/>
</dbReference>
<protein>
    <submittedName>
        <fullName evidence="5">Periaxin isoform X1</fullName>
    </submittedName>
</protein>
<feature type="region of interest" description="Disordered" evidence="3">
    <location>
        <begin position="1732"/>
        <end position="1803"/>
    </location>
</feature>
<feature type="region of interest" description="Disordered" evidence="3">
    <location>
        <begin position="1482"/>
        <end position="1508"/>
    </location>
</feature>
<dbReference type="Gene3D" id="2.30.42.10">
    <property type="match status" value="1"/>
</dbReference>
<dbReference type="PANTHER" id="PTHR23348:SF42">
    <property type="entry name" value="PERIAXIN"/>
    <property type="match status" value="1"/>
</dbReference>
<evidence type="ECO:0000256" key="1">
    <source>
        <dbReference type="ARBA" id="ARBA00004123"/>
    </source>
</evidence>
<gene>
    <name evidence="5" type="ORF">PODLI_1B017803</name>
</gene>
<dbReference type="InterPro" id="IPR036034">
    <property type="entry name" value="PDZ_sf"/>
</dbReference>
<feature type="region of interest" description="Disordered" evidence="3">
    <location>
        <begin position="1520"/>
        <end position="1540"/>
    </location>
</feature>
<comment type="subcellular location">
    <subcellularLocation>
        <location evidence="1">Nucleus</location>
    </subcellularLocation>
</comment>
<keyword evidence="2" id="KW-0539">Nucleus</keyword>
<feature type="compositionally biased region" description="Basic and acidic residues" evidence="3">
    <location>
        <begin position="994"/>
        <end position="1009"/>
    </location>
</feature>
<evidence type="ECO:0000259" key="4">
    <source>
        <dbReference type="SMART" id="SM00228"/>
    </source>
</evidence>
<accession>A0AA35KNK1</accession>
<evidence type="ECO:0000313" key="5">
    <source>
        <dbReference type="EMBL" id="CAI5780554.1"/>
    </source>
</evidence>
<dbReference type="GO" id="GO:0043484">
    <property type="term" value="P:regulation of RNA splicing"/>
    <property type="evidence" value="ECO:0007669"/>
    <property type="project" value="TreeGrafter"/>
</dbReference>
<reference evidence="5" key="1">
    <citation type="submission" date="2022-12" db="EMBL/GenBank/DDBJ databases">
        <authorList>
            <person name="Alioto T."/>
            <person name="Alioto T."/>
            <person name="Gomez Garrido J."/>
        </authorList>
    </citation>
    <scope>NUCLEOTIDE SEQUENCE</scope>
</reference>
<keyword evidence="6" id="KW-1185">Reference proteome</keyword>
<dbReference type="PANTHER" id="PTHR23348">
    <property type="entry name" value="PERIAXIN/AHNAK"/>
    <property type="match status" value="1"/>
</dbReference>
<dbReference type="SMART" id="SM00228">
    <property type="entry name" value="PDZ"/>
    <property type="match status" value="1"/>
</dbReference>
<evidence type="ECO:0000313" key="6">
    <source>
        <dbReference type="Proteomes" id="UP001178461"/>
    </source>
</evidence>
<dbReference type="CDD" id="cd00136">
    <property type="entry name" value="PDZ_canonical"/>
    <property type="match status" value="1"/>
</dbReference>
<feature type="compositionally biased region" description="Low complexity" evidence="3">
    <location>
        <begin position="1788"/>
        <end position="1803"/>
    </location>
</feature>
<organism evidence="5 6">
    <name type="scientific">Podarcis lilfordi</name>
    <name type="common">Lilford's wall lizard</name>
    <dbReference type="NCBI Taxonomy" id="74358"/>
    <lineage>
        <taxon>Eukaryota</taxon>
        <taxon>Metazoa</taxon>
        <taxon>Chordata</taxon>
        <taxon>Craniata</taxon>
        <taxon>Vertebrata</taxon>
        <taxon>Euteleostomi</taxon>
        <taxon>Lepidosauria</taxon>
        <taxon>Squamata</taxon>
        <taxon>Bifurcata</taxon>
        <taxon>Unidentata</taxon>
        <taxon>Episquamata</taxon>
        <taxon>Laterata</taxon>
        <taxon>Lacertibaenia</taxon>
        <taxon>Lacertidae</taxon>
        <taxon>Podarcis</taxon>
    </lineage>
</organism>
<dbReference type="GO" id="GO:0005634">
    <property type="term" value="C:nucleus"/>
    <property type="evidence" value="ECO:0007669"/>
    <property type="project" value="UniProtKB-SubCell"/>
</dbReference>
<dbReference type="InterPro" id="IPR052082">
    <property type="entry name" value="Myelin_sheath_structural"/>
</dbReference>
<sequence>MEARLSSMEKTIETSELLEIIVETEAEAGVSGMSVAGGGKSGLFVKDVLKDSPAAQALSLREGDQLLSARVYFDNIKYEDALQILKCAEPYKISFCLKRTVPSTDVSRKPGATTFEVRGPKAKMAKLNIQSLTSLKKKKKKKKAAAAAAKAKDLQAASGASWSGDLAGGKLDVAPVDVEFSLPKFSKLRKAKSAGEVAVSEPSPDISPRLSSLETKRRRLKFPRLKVKEAAAARAKGTGGWLEVGLPKAATEAKAAGSLSRFSAPFGKAKRAGAKAEGEFQAPQVELDLPLPKAGPGRESPKSKVQAPQFGLPKVEAALPKVSGVELTEGGLQGGLKLPAAEVAAPKVDVDLSFPGLERAAPEMTPKGEGFKIRAPKFGVSAEEAELKAPSVKVPAVEVALGKTEEREEKLKAGVALPPLEVGIPSVELGIPLPKGKAEVELPKARAEVPDVSVKVPLLSLPKLGSRAPLEKGEEEGRLPQVELSMGRHESPKAKAKGPKIQLPGFGISLTERKLESKEGAVFPEVKVPSLDIALPKVGEVQLPRPMVEVAAPAGRPKSGEVAEGPGFKFQVPQVSLPKFDLSAKADSLPQMHAQAPRLEGEAGVKVSVPKVDLSLPAMRLPDMQLPKAPVPRPELDISVEKPRVEVAVPAARLSCPSAAVPALDIDLPKVGLELDLPKVERELAASEQLPRGHEVKLRVLSPKAMTRDLEVEISVPTCQGGLPEAEPRERVLGGPDVSGMVAKIPKVDLSLGKALPGEEGTAESSLAVKGQSLLEVEGAKVKLPSVEIPSVKIPDVTLEGSKALEAEASIKAPRFTLPKFSIPGPKAWKASPEASAPEAEGGMEAKLKVPKFGISFPKSKADVEGTAPKARATAALEAHGGVELPAVDVTVPAVDVDLGLPAWPGEEPSGTPLPEVGTEVPDIKLKVPRFSLPKFRGKGKEGDLAFESQEGKLRGSREALAGDLGTKVPEKEAKGSKFKMPSFGLMRRDTAGMEEAKKAPGSPREKPKGGPFAKMPKLKLSSPKVEADPGKLAHLQAPPELEVKVPQVELPRIGARDEVGLAVGAESPTLKVKVPSLEISMPSSRGEGEKPVVDVSEADLRGYEGELKIPRVGISTPKLELEVSLPTAGVEEPMLPAEAKIKLPQVELPRFGRAEEGGAEVQLLGGRRLSFGEEGGEGAVDTSLLGTKIRLPRVDLSLPKGRLSDTELPLTAEGGEVVPEGSEAKFRMPSVGLPKFSAPRVKAPEVELDVGSEAGKGTRAKAGGPVIRLAKFGGSTSDREAEAEADLPRVPQLELKAPKLRGSTEALSPEAKEAARIKMPSVPIGFGLAKGEGEARGSPEEGKFKIKLPSLGLSKAGADTQPLCPPPEGADFSFKMPQIALPDVGFSVDQEGKSEAARREAGKLPDLDVEVGGFEARLKAPQIKVPAVELLGPQGDGALSPGRRGSGGGELEGKRAAFHVPGVELSAPSLKAHAEYQVEGAQLRHGSSQELRGGRSGEAPEAEAGKRYKVKIPKFGLSLPKGGAEGGEGPPGHEGEAKVKRPTFGLGRAKGRGAEGLLEGEGEEADGSKGVMAKLKLKPPTFGLSLSPKAKGGGAQVNGELEDGSPLKMKVPKLGFSKGEGGAQVNGEQAGASLHNGAKLGKIRLPQVELSSPPKMAGADLELNLELVRAEEAKDEALGAGRGALAALKAAKFKSPKISFSGFRKRTGEGDAGAVVSSAARVEMSSLEAAEMGAKGERSPKSGFPKVALSPKAQGGLEGGSEQGEGSLRIKLPSVGFSGEHEGQVLEGRVAGARGEAGEATV</sequence>
<dbReference type="EMBL" id="OX395133">
    <property type="protein sequence ID" value="CAI5780554.1"/>
    <property type="molecule type" value="Genomic_DNA"/>
</dbReference>
<name>A0AA35KNK1_9SAUR</name>
<feature type="region of interest" description="Disordered" evidence="3">
    <location>
        <begin position="1274"/>
        <end position="1315"/>
    </location>
</feature>
<dbReference type="GO" id="GO:0005737">
    <property type="term" value="C:cytoplasm"/>
    <property type="evidence" value="ECO:0007669"/>
    <property type="project" value="TreeGrafter"/>
</dbReference>
<feature type="region of interest" description="Disordered" evidence="3">
    <location>
        <begin position="1585"/>
        <end position="1609"/>
    </location>
</feature>
<feature type="region of interest" description="Disordered" evidence="3">
    <location>
        <begin position="1433"/>
        <end position="1454"/>
    </location>
</feature>
<dbReference type="GO" id="GO:0032287">
    <property type="term" value="P:peripheral nervous system myelin maintenance"/>
    <property type="evidence" value="ECO:0007669"/>
    <property type="project" value="TreeGrafter"/>
</dbReference>